<dbReference type="PANTHER" id="PTHR10012:SF0">
    <property type="entry name" value="SERINE_THREONINE-PROTEIN PHOSPHATASE 2A ACTIVATOR"/>
    <property type="match status" value="1"/>
</dbReference>
<organism evidence="12 13">
    <name type="scientific">Amblyomma americanum</name>
    <name type="common">Lone star tick</name>
    <dbReference type="NCBI Taxonomy" id="6943"/>
    <lineage>
        <taxon>Eukaryota</taxon>
        <taxon>Metazoa</taxon>
        <taxon>Ecdysozoa</taxon>
        <taxon>Arthropoda</taxon>
        <taxon>Chelicerata</taxon>
        <taxon>Arachnida</taxon>
        <taxon>Acari</taxon>
        <taxon>Parasitiformes</taxon>
        <taxon>Ixodida</taxon>
        <taxon>Ixodoidea</taxon>
        <taxon>Ixodidae</taxon>
        <taxon>Amblyomminae</taxon>
        <taxon>Amblyomma</taxon>
    </lineage>
</organism>
<dbReference type="GO" id="GO:0005737">
    <property type="term" value="C:cytoplasm"/>
    <property type="evidence" value="ECO:0007669"/>
    <property type="project" value="UniProtKB-SubCell"/>
</dbReference>
<dbReference type="PANTHER" id="PTHR10012">
    <property type="entry name" value="SERINE/THREONINE-PROTEIN PHOSPHATASE 2A REGULATORY SUBUNIT B"/>
    <property type="match status" value="1"/>
</dbReference>
<feature type="region of interest" description="Disordered" evidence="11">
    <location>
        <begin position="1"/>
        <end position="48"/>
    </location>
</feature>
<protein>
    <recommendedName>
        <fullName evidence="8 10">Serine/threonine-protein phosphatase 2A activator</fullName>
        <ecNumber evidence="4 10">5.2.1.8</ecNumber>
    </recommendedName>
    <alternativeName>
        <fullName evidence="9 10">Phosphotyrosyl phosphatase activator</fullName>
    </alternativeName>
</protein>
<dbReference type="GO" id="GO:0005634">
    <property type="term" value="C:nucleus"/>
    <property type="evidence" value="ECO:0007669"/>
    <property type="project" value="TreeGrafter"/>
</dbReference>
<evidence type="ECO:0000256" key="3">
    <source>
        <dbReference type="ARBA" id="ARBA00011019"/>
    </source>
</evidence>
<dbReference type="CDD" id="cd04087">
    <property type="entry name" value="PTPA"/>
    <property type="match status" value="1"/>
</dbReference>
<evidence type="ECO:0000256" key="11">
    <source>
        <dbReference type="SAM" id="MobiDB-lite"/>
    </source>
</evidence>
<keyword evidence="5 10" id="KW-0963">Cytoplasm</keyword>
<dbReference type="AlphaFoldDB" id="A0AAQ4DEX8"/>
<dbReference type="GO" id="GO:0003755">
    <property type="term" value="F:peptidyl-prolyl cis-trans isomerase activity"/>
    <property type="evidence" value="ECO:0007669"/>
    <property type="project" value="UniProtKB-KW"/>
</dbReference>
<evidence type="ECO:0000313" key="13">
    <source>
        <dbReference type="Proteomes" id="UP001321473"/>
    </source>
</evidence>
<dbReference type="GO" id="GO:0000159">
    <property type="term" value="C:protein phosphatase type 2A complex"/>
    <property type="evidence" value="ECO:0007669"/>
    <property type="project" value="TreeGrafter"/>
</dbReference>
<proteinExistence type="inferred from homology"/>
<evidence type="ECO:0000313" key="12">
    <source>
        <dbReference type="EMBL" id="KAK8761018.1"/>
    </source>
</evidence>
<comment type="function">
    <text evidence="10">PPIases accelerate the folding of proteins. It catalyzes the cis-trans isomerization of proline imidic peptide bonds in oligopeptides.</text>
</comment>
<keyword evidence="13" id="KW-1185">Reference proteome</keyword>
<comment type="subcellular location">
    <subcellularLocation>
        <location evidence="2 10">Cytoplasm</location>
    </subcellularLocation>
</comment>
<evidence type="ECO:0000256" key="9">
    <source>
        <dbReference type="ARBA" id="ARBA00044820"/>
    </source>
</evidence>
<dbReference type="PIRSF" id="PIRSF016325">
    <property type="entry name" value="Phstyr_phstse_ac"/>
    <property type="match status" value="1"/>
</dbReference>
<comment type="similarity">
    <text evidence="3 10">Belongs to the PTPA-type PPIase family.</text>
</comment>
<keyword evidence="7 10" id="KW-0413">Isomerase</keyword>
<dbReference type="EC" id="5.2.1.8" evidence="4 10"/>
<evidence type="ECO:0000256" key="1">
    <source>
        <dbReference type="ARBA" id="ARBA00000971"/>
    </source>
</evidence>
<dbReference type="InterPro" id="IPR043170">
    <property type="entry name" value="PTPA_C_lid"/>
</dbReference>
<evidence type="ECO:0000256" key="6">
    <source>
        <dbReference type="ARBA" id="ARBA00023110"/>
    </source>
</evidence>
<dbReference type="Pfam" id="PF03095">
    <property type="entry name" value="PTPA"/>
    <property type="match status" value="1"/>
</dbReference>
<gene>
    <name evidence="12" type="ORF">V5799_027715</name>
</gene>
<accession>A0AAQ4DEX8</accession>
<evidence type="ECO:0000256" key="8">
    <source>
        <dbReference type="ARBA" id="ARBA00044786"/>
    </source>
</evidence>
<keyword evidence="6 10" id="KW-0697">Rotamase</keyword>
<name>A0AAQ4DEX8_AMBAM</name>
<dbReference type="InterPro" id="IPR037218">
    <property type="entry name" value="PTPA_sf"/>
</dbReference>
<dbReference type="SUPFAM" id="SSF140984">
    <property type="entry name" value="PTPA-like"/>
    <property type="match status" value="1"/>
</dbReference>
<dbReference type="EMBL" id="JARKHS020031629">
    <property type="protein sequence ID" value="KAK8761018.1"/>
    <property type="molecule type" value="Genomic_DNA"/>
</dbReference>
<dbReference type="FunFam" id="1.20.120.1150:FF:000002">
    <property type="entry name" value="Serine/threonine-protein phosphatase 2A activator"/>
    <property type="match status" value="1"/>
</dbReference>
<reference evidence="12 13" key="1">
    <citation type="journal article" date="2023" name="Arcadia Sci">
        <title>De novo assembly of a long-read Amblyomma americanum tick genome.</title>
        <authorList>
            <person name="Chou S."/>
            <person name="Poskanzer K.E."/>
            <person name="Rollins M."/>
            <person name="Thuy-Boun P.S."/>
        </authorList>
    </citation>
    <scope>NUCLEOTIDE SEQUENCE [LARGE SCALE GENOMIC DNA]</scope>
    <source>
        <strain evidence="12">F_SG_1</strain>
        <tissue evidence="12">Salivary glands</tissue>
    </source>
</reference>
<evidence type="ECO:0000256" key="5">
    <source>
        <dbReference type="ARBA" id="ARBA00022490"/>
    </source>
</evidence>
<evidence type="ECO:0000256" key="4">
    <source>
        <dbReference type="ARBA" id="ARBA00013194"/>
    </source>
</evidence>
<comment type="catalytic activity">
    <reaction evidence="1 10">
        <text>[protein]-peptidylproline (omega=180) = [protein]-peptidylproline (omega=0)</text>
        <dbReference type="Rhea" id="RHEA:16237"/>
        <dbReference type="Rhea" id="RHEA-COMP:10747"/>
        <dbReference type="Rhea" id="RHEA-COMP:10748"/>
        <dbReference type="ChEBI" id="CHEBI:83833"/>
        <dbReference type="ChEBI" id="CHEBI:83834"/>
        <dbReference type="EC" id="5.2.1.8"/>
    </reaction>
</comment>
<evidence type="ECO:0000256" key="2">
    <source>
        <dbReference type="ARBA" id="ARBA00004496"/>
    </source>
</evidence>
<dbReference type="Proteomes" id="UP001321473">
    <property type="component" value="Unassembled WGS sequence"/>
</dbReference>
<dbReference type="GO" id="GO:0007052">
    <property type="term" value="P:mitotic spindle organization"/>
    <property type="evidence" value="ECO:0007669"/>
    <property type="project" value="TreeGrafter"/>
</dbReference>
<dbReference type="Gene3D" id="1.20.120.1150">
    <property type="match status" value="1"/>
</dbReference>
<comment type="caution">
    <text evidence="12">The sequence shown here is derived from an EMBL/GenBank/DDBJ whole genome shotgun (WGS) entry which is preliminary data.</text>
</comment>
<sequence length="345" mass="39417">MRDEEDGSVSAGCLGSQTRSAIQRRGIPTNGMSESEEEPVYAEPQPCVLTPDDMTRWTESEAYMEYVGFVLALNERVKGKKLTDDFIVSDVTSNLLSVLETLGRWVQETPPLSQPQRFGNKSFRTWLKRVQEGSWRLLSGVLPAHLHPALVEVVPYFRDSFGDMTRIDYGTGHEMNFAMFLYCLFKVGAWTEEDSQAAILAVFHRYLELVRRLQLEYRLEPAGSHGVWSLDDYQFLPFIWGSAQLIDQSTIQPKSFPTPGFAQNHSRDYMFMGCIEFIVRVKSGPFHEHSNQLWNISAVPTWAKINAGLIKMYKAEVLGMFPVVQHLMFGSLLPFRPHKKRDLPK</sequence>
<dbReference type="GO" id="GO:0008160">
    <property type="term" value="F:protein tyrosine phosphatase activator activity"/>
    <property type="evidence" value="ECO:0007669"/>
    <property type="project" value="TreeGrafter"/>
</dbReference>
<evidence type="ECO:0000256" key="7">
    <source>
        <dbReference type="ARBA" id="ARBA00023235"/>
    </source>
</evidence>
<evidence type="ECO:0000256" key="10">
    <source>
        <dbReference type="RuleBase" id="RU361210"/>
    </source>
</evidence>
<dbReference type="InterPro" id="IPR004327">
    <property type="entry name" value="Phstyr_phstse_ac"/>
</dbReference>